<dbReference type="EMBL" id="CP036200">
    <property type="protein sequence ID" value="QBF81265.1"/>
    <property type="molecule type" value="Genomic_DNA"/>
</dbReference>
<sequence length="63" mass="6241">MTMPNMSNSSAASSGTGDQANNAAFQGGNVNFGAGSAAKGISPWAIVILCVIAAVVLMKSPKK</sequence>
<evidence type="ECO:0000256" key="1">
    <source>
        <dbReference type="SAM" id="Phobius"/>
    </source>
</evidence>
<keyword evidence="1" id="KW-0812">Transmembrane</keyword>
<dbReference type="AlphaFoldDB" id="A0A411PCI0"/>
<name>A0A411PCI0_9GAMM</name>
<evidence type="ECO:0000313" key="2">
    <source>
        <dbReference type="EMBL" id="QBF81265.1"/>
    </source>
</evidence>
<evidence type="ECO:0000313" key="3">
    <source>
        <dbReference type="Proteomes" id="UP000291106"/>
    </source>
</evidence>
<dbReference type="KEGG" id="smai:EXU30_00070"/>
<protein>
    <submittedName>
        <fullName evidence="2">Uncharacterized protein</fullName>
    </submittedName>
</protein>
<reference evidence="2 3" key="1">
    <citation type="submission" date="2019-02" db="EMBL/GenBank/DDBJ databases">
        <title>Shewanella sp. D4-2 isolated from Dokdo Island.</title>
        <authorList>
            <person name="Baek K."/>
        </authorList>
    </citation>
    <scope>NUCLEOTIDE SEQUENCE [LARGE SCALE GENOMIC DNA]</scope>
    <source>
        <strain evidence="2 3">D4-2</strain>
    </source>
</reference>
<dbReference type="Proteomes" id="UP000291106">
    <property type="component" value="Chromosome"/>
</dbReference>
<keyword evidence="1" id="KW-1133">Transmembrane helix</keyword>
<organism evidence="2 3">
    <name type="scientific">Shewanella maritima</name>
    <dbReference type="NCBI Taxonomy" id="2520507"/>
    <lineage>
        <taxon>Bacteria</taxon>
        <taxon>Pseudomonadati</taxon>
        <taxon>Pseudomonadota</taxon>
        <taxon>Gammaproteobacteria</taxon>
        <taxon>Alteromonadales</taxon>
        <taxon>Shewanellaceae</taxon>
        <taxon>Shewanella</taxon>
    </lineage>
</organism>
<dbReference type="RefSeq" id="WP_130597273.1">
    <property type="nucleotide sequence ID" value="NZ_CP036200.1"/>
</dbReference>
<keyword evidence="3" id="KW-1185">Reference proteome</keyword>
<feature type="transmembrane region" description="Helical" evidence="1">
    <location>
        <begin position="41"/>
        <end position="58"/>
    </location>
</feature>
<keyword evidence="1" id="KW-0472">Membrane</keyword>
<accession>A0A411PCI0</accession>
<proteinExistence type="predicted"/>
<gene>
    <name evidence="2" type="ORF">EXU30_00070</name>
</gene>